<organism evidence="1 2">
    <name type="scientific">Trifolium subterraneum</name>
    <name type="common">Subterranean clover</name>
    <dbReference type="NCBI Taxonomy" id="3900"/>
    <lineage>
        <taxon>Eukaryota</taxon>
        <taxon>Viridiplantae</taxon>
        <taxon>Streptophyta</taxon>
        <taxon>Embryophyta</taxon>
        <taxon>Tracheophyta</taxon>
        <taxon>Spermatophyta</taxon>
        <taxon>Magnoliopsida</taxon>
        <taxon>eudicotyledons</taxon>
        <taxon>Gunneridae</taxon>
        <taxon>Pentapetalae</taxon>
        <taxon>rosids</taxon>
        <taxon>fabids</taxon>
        <taxon>Fabales</taxon>
        <taxon>Fabaceae</taxon>
        <taxon>Papilionoideae</taxon>
        <taxon>50 kb inversion clade</taxon>
        <taxon>NPAAA clade</taxon>
        <taxon>Hologalegina</taxon>
        <taxon>IRL clade</taxon>
        <taxon>Trifolieae</taxon>
        <taxon>Trifolium</taxon>
    </lineage>
</organism>
<dbReference type="AlphaFoldDB" id="A0A2Z6NC14"/>
<evidence type="ECO:0000313" key="2">
    <source>
        <dbReference type="Proteomes" id="UP000242715"/>
    </source>
</evidence>
<gene>
    <name evidence="1" type="ORF">TSUD_93910</name>
</gene>
<protein>
    <submittedName>
        <fullName evidence="1">Uncharacterized protein</fullName>
    </submittedName>
</protein>
<dbReference type="EMBL" id="DF973858">
    <property type="protein sequence ID" value="GAU41311.1"/>
    <property type="molecule type" value="Genomic_DNA"/>
</dbReference>
<proteinExistence type="predicted"/>
<accession>A0A2Z6NC14</accession>
<evidence type="ECO:0000313" key="1">
    <source>
        <dbReference type="EMBL" id="GAU41311.1"/>
    </source>
</evidence>
<name>A0A2Z6NC14_TRISU</name>
<dbReference type="Proteomes" id="UP000242715">
    <property type="component" value="Unassembled WGS sequence"/>
</dbReference>
<sequence>MSNIPELSHLLVFKITRCVTDSSRSSSWDRNHNENLSKVDNRMRLSNAGEIIVNVIIHA</sequence>
<keyword evidence="2" id="KW-1185">Reference proteome</keyword>
<reference evidence="2" key="1">
    <citation type="journal article" date="2017" name="Front. Plant Sci.">
        <title>Climate Clever Clovers: New Paradigm to Reduce the Environmental Footprint of Ruminants by Breeding Low Methanogenic Forages Utilizing Haplotype Variation.</title>
        <authorList>
            <person name="Kaur P."/>
            <person name="Appels R."/>
            <person name="Bayer P.E."/>
            <person name="Keeble-Gagnere G."/>
            <person name="Wang J."/>
            <person name="Hirakawa H."/>
            <person name="Shirasawa K."/>
            <person name="Vercoe P."/>
            <person name="Stefanova K."/>
            <person name="Durmic Z."/>
            <person name="Nichols P."/>
            <person name="Revell C."/>
            <person name="Isobe S.N."/>
            <person name="Edwards D."/>
            <person name="Erskine W."/>
        </authorList>
    </citation>
    <scope>NUCLEOTIDE SEQUENCE [LARGE SCALE GENOMIC DNA]</scope>
    <source>
        <strain evidence="2">cv. Daliak</strain>
    </source>
</reference>